<feature type="domain" description="C2H2-type" evidence="7">
    <location>
        <begin position="586"/>
        <end position="616"/>
    </location>
</feature>
<feature type="region of interest" description="Disordered" evidence="6">
    <location>
        <begin position="1"/>
        <end position="155"/>
    </location>
</feature>
<name>A0A1X2H7M1_SYNRA</name>
<evidence type="ECO:0000256" key="4">
    <source>
        <dbReference type="PROSITE-ProRule" id="PRU00042"/>
    </source>
</evidence>
<evidence type="ECO:0000313" key="9">
    <source>
        <dbReference type="Proteomes" id="UP000242180"/>
    </source>
</evidence>
<dbReference type="SMART" id="SM01173">
    <property type="entry name" value="DUF4187"/>
    <property type="match status" value="1"/>
</dbReference>
<dbReference type="InterPro" id="IPR035979">
    <property type="entry name" value="RBD_domain_sf"/>
</dbReference>
<dbReference type="OrthoDB" id="342064at2759"/>
<dbReference type="Proteomes" id="UP000242180">
    <property type="component" value="Unassembled WGS sequence"/>
</dbReference>
<evidence type="ECO:0000256" key="6">
    <source>
        <dbReference type="SAM" id="MobiDB-lite"/>
    </source>
</evidence>
<dbReference type="GO" id="GO:0003676">
    <property type="term" value="F:nucleic acid binding"/>
    <property type="evidence" value="ECO:0007669"/>
    <property type="project" value="InterPro"/>
</dbReference>
<dbReference type="Pfam" id="PF13821">
    <property type="entry name" value="DUF4187"/>
    <property type="match status" value="1"/>
</dbReference>
<dbReference type="GO" id="GO:0031047">
    <property type="term" value="P:regulatory ncRNA-mediated gene silencing"/>
    <property type="evidence" value="ECO:0007669"/>
    <property type="project" value="UniProtKB-ARBA"/>
</dbReference>
<dbReference type="Pfam" id="PF12066">
    <property type="entry name" value="SERRATE_Ars2_N"/>
    <property type="match status" value="1"/>
</dbReference>
<dbReference type="AlphaFoldDB" id="A0A1X2H7M1"/>
<dbReference type="InterPro" id="IPR025239">
    <property type="entry name" value="DUF4187"/>
</dbReference>
<keyword evidence="5" id="KW-0175">Coiled coil</keyword>
<dbReference type="PROSITE" id="PS50157">
    <property type="entry name" value="ZINC_FINGER_C2H2_2"/>
    <property type="match status" value="1"/>
</dbReference>
<dbReference type="PANTHER" id="PTHR13165:SF0">
    <property type="entry name" value="SERRATE RNA EFFECTOR MOLECULE HOMOLOG"/>
    <property type="match status" value="1"/>
</dbReference>
<dbReference type="InterPro" id="IPR021933">
    <property type="entry name" value="SERRATE/Ars2_N"/>
</dbReference>
<feature type="coiled-coil region" evidence="5">
    <location>
        <begin position="417"/>
        <end position="462"/>
    </location>
</feature>
<dbReference type="OMA" id="FEDKIMQ"/>
<feature type="compositionally biased region" description="Basic and acidic residues" evidence="6">
    <location>
        <begin position="105"/>
        <end position="130"/>
    </location>
</feature>
<feature type="compositionally biased region" description="Basic and acidic residues" evidence="6">
    <location>
        <begin position="24"/>
        <end position="69"/>
    </location>
</feature>
<dbReference type="PANTHER" id="PTHR13165">
    <property type="entry name" value="ARSENITE-RESISTANCE PROTEIN 2"/>
    <property type="match status" value="1"/>
</dbReference>
<dbReference type="SUPFAM" id="SSF54928">
    <property type="entry name" value="RNA-binding domain, RBD"/>
    <property type="match status" value="1"/>
</dbReference>
<reference evidence="8 9" key="1">
    <citation type="submission" date="2016-07" db="EMBL/GenBank/DDBJ databases">
        <title>Pervasive Adenine N6-methylation of Active Genes in Fungi.</title>
        <authorList>
            <consortium name="DOE Joint Genome Institute"/>
            <person name="Mondo S.J."/>
            <person name="Dannebaum R.O."/>
            <person name="Kuo R.C."/>
            <person name="Labutti K."/>
            <person name="Haridas S."/>
            <person name="Kuo A."/>
            <person name="Salamov A."/>
            <person name="Ahrendt S.R."/>
            <person name="Lipzen A."/>
            <person name="Sullivan W."/>
            <person name="Andreopoulos W.B."/>
            <person name="Clum A."/>
            <person name="Lindquist E."/>
            <person name="Daum C."/>
            <person name="Ramamoorthy G.K."/>
            <person name="Gryganskyi A."/>
            <person name="Culley D."/>
            <person name="Magnuson J.K."/>
            <person name="James T.Y."/>
            <person name="O'Malley M.A."/>
            <person name="Stajich J.E."/>
            <person name="Spatafora J.W."/>
            <person name="Visel A."/>
            <person name="Grigoriev I.V."/>
        </authorList>
    </citation>
    <scope>NUCLEOTIDE SEQUENCE [LARGE SCALE GENOMIC DNA]</scope>
    <source>
        <strain evidence="8 9">NRRL 2496</strain>
    </source>
</reference>
<protein>
    <submittedName>
        <fullName evidence="8">Arsenite-resistance protein 2-domain-containing protein</fullName>
    </submittedName>
</protein>
<dbReference type="InterPro" id="IPR039727">
    <property type="entry name" value="SE/Ars2"/>
</dbReference>
<dbReference type="InterPro" id="IPR007042">
    <property type="entry name" value="SERRATE/Ars2_C"/>
</dbReference>
<keyword evidence="9" id="KW-1185">Reference proteome</keyword>
<dbReference type="FunCoup" id="A0A1X2H7M1">
    <property type="interactions" value="20"/>
</dbReference>
<evidence type="ECO:0000256" key="1">
    <source>
        <dbReference type="ARBA" id="ARBA00004123"/>
    </source>
</evidence>
<feature type="compositionally biased region" description="Low complexity" evidence="6">
    <location>
        <begin position="143"/>
        <end position="153"/>
    </location>
</feature>
<feature type="region of interest" description="Disordered" evidence="6">
    <location>
        <begin position="510"/>
        <end position="530"/>
    </location>
</feature>
<comment type="subcellular location">
    <subcellularLocation>
        <location evidence="1">Nucleus</location>
    </subcellularLocation>
</comment>
<keyword evidence="3" id="KW-0539">Nucleus</keyword>
<evidence type="ECO:0000259" key="7">
    <source>
        <dbReference type="PROSITE" id="PS50157"/>
    </source>
</evidence>
<organism evidence="8 9">
    <name type="scientific">Syncephalastrum racemosum</name>
    <name type="common">Filamentous fungus</name>
    <dbReference type="NCBI Taxonomy" id="13706"/>
    <lineage>
        <taxon>Eukaryota</taxon>
        <taxon>Fungi</taxon>
        <taxon>Fungi incertae sedis</taxon>
        <taxon>Mucoromycota</taxon>
        <taxon>Mucoromycotina</taxon>
        <taxon>Mucoromycetes</taxon>
        <taxon>Mucorales</taxon>
        <taxon>Syncephalastraceae</taxon>
        <taxon>Syncephalastrum</taxon>
    </lineage>
</organism>
<dbReference type="GO" id="GO:0016604">
    <property type="term" value="C:nuclear body"/>
    <property type="evidence" value="ECO:0007669"/>
    <property type="project" value="TreeGrafter"/>
</dbReference>
<dbReference type="EMBL" id="MCGN01000007">
    <property type="protein sequence ID" value="ORY94556.1"/>
    <property type="molecule type" value="Genomic_DNA"/>
</dbReference>
<feature type="compositionally biased region" description="Basic and acidic residues" evidence="6">
    <location>
        <begin position="292"/>
        <end position="308"/>
    </location>
</feature>
<dbReference type="Pfam" id="PF04959">
    <property type="entry name" value="ARS2"/>
    <property type="match status" value="1"/>
</dbReference>
<dbReference type="InterPro" id="IPR012677">
    <property type="entry name" value="Nucleotide-bd_a/b_plait_sf"/>
</dbReference>
<dbReference type="GO" id="GO:0008270">
    <property type="term" value="F:zinc ion binding"/>
    <property type="evidence" value="ECO:0007669"/>
    <property type="project" value="UniProtKB-KW"/>
</dbReference>
<dbReference type="InParanoid" id="A0A1X2H7M1"/>
<keyword evidence="4" id="KW-0862">Zinc</keyword>
<comment type="caution">
    <text evidence="8">The sequence shown here is derived from an EMBL/GenBank/DDBJ whole genome shotgun (WGS) entry which is preliminary data.</text>
</comment>
<proteinExistence type="inferred from homology"/>
<evidence type="ECO:0000256" key="5">
    <source>
        <dbReference type="SAM" id="Coils"/>
    </source>
</evidence>
<keyword evidence="4" id="KW-0863">Zinc-finger</keyword>
<evidence type="ECO:0000313" key="8">
    <source>
        <dbReference type="EMBL" id="ORY94556.1"/>
    </source>
</evidence>
<sequence length="755" mass="86123">MSDRQPLSPMRHNEDLPPYGASEHNGRDFSDEDYPARSHGREKFRRERSIDRDQGYYGRAGDDYGDRYDRKKRIRRSVTPPDDRRHIKRRASLTGGYSRGMPSRGSHERDLREGDYRDGDHYIPNYDRDGYSPAPRYSSMPEHNNSFSGASGSASGGHGYPVMDMINPSVMGGNNWSMGRMPPVDIDQLDYVVSFKQFTEYLRHTHPRSHFDDDEIQKRYGRYKEKVTTKQLAAFFEANKDKQWFQEKYHPSFSQDRSADVKRRRRLLLDEFLKDLKDGKYDNVLYDASPQKQDEDIKEATEEPHDSTADSTDAPAEELVNHLVIKTVPPTIARQKIIEMCQGVEGFDSVVLSEPSPLKKFHRVGWIHFKEGTDMRKAFTALDNQKIDDFTFHLALNKKDHDQQRPTKFAPEATGRRARLQQDFSQAQELARALELELGDDVNALEAVLDRAKEVIANQKDTETDKPDEWEQKKELDMVLAYLRRVHMYCYYCSMECDSSEDLNRRCADPHVRKVPKESEDAVDSKQASRAERAANQLLRTLDQKIHIRTHTPDDAELQRMGGKSEQKEIDAFIEAHVQKEHEAKFKCRVLECSKAFKGFEFVEKHIRSKHPEQVDKIKEEVRFYNNYVCDPNHLIQSGPQQPQQNANGIPFPSFMIPGVNGNMRPPPGLGAMQAAAMGTPYDQIPRIGFSGNLGPRGRAGGAASERFVAAAAVGGGAGRAGMDLDEPMPRDPRQVKSYVDLDAPAEGDANISFF</sequence>
<gene>
    <name evidence="8" type="ORF">BCR43DRAFT_494202</name>
</gene>
<dbReference type="GO" id="GO:0016070">
    <property type="term" value="P:RNA metabolic process"/>
    <property type="evidence" value="ECO:0007669"/>
    <property type="project" value="UniProtKB-ARBA"/>
</dbReference>
<dbReference type="Gene3D" id="3.30.70.330">
    <property type="match status" value="1"/>
</dbReference>
<dbReference type="STRING" id="13706.A0A1X2H7M1"/>
<dbReference type="InterPro" id="IPR013087">
    <property type="entry name" value="Znf_C2H2_type"/>
</dbReference>
<accession>A0A1X2H7M1</accession>
<keyword evidence="4" id="KW-0479">Metal-binding</keyword>
<evidence type="ECO:0000256" key="3">
    <source>
        <dbReference type="ARBA" id="ARBA00023242"/>
    </source>
</evidence>
<dbReference type="PROSITE" id="PS00028">
    <property type="entry name" value="ZINC_FINGER_C2H2_1"/>
    <property type="match status" value="1"/>
</dbReference>
<comment type="similarity">
    <text evidence="2">Belongs to the ARS2 family.</text>
</comment>
<evidence type="ECO:0000256" key="2">
    <source>
        <dbReference type="ARBA" id="ARBA00005407"/>
    </source>
</evidence>
<feature type="region of interest" description="Disordered" evidence="6">
    <location>
        <begin position="287"/>
        <end position="315"/>
    </location>
</feature>